<comment type="caution">
    <text evidence="3">The sequence shown here is derived from an EMBL/GenBank/DDBJ whole genome shotgun (WGS) entry which is preliminary data.</text>
</comment>
<evidence type="ECO:0000259" key="2">
    <source>
        <dbReference type="Pfam" id="PF01433"/>
    </source>
</evidence>
<feature type="transmembrane region" description="Helical" evidence="1">
    <location>
        <begin position="147"/>
        <end position="171"/>
    </location>
</feature>
<organism evidence="3 4">
    <name type="scientific">Dyadobacter frigoris</name>
    <dbReference type="NCBI Taxonomy" id="2576211"/>
    <lineage>
        <taxon>Bacteria</taxon>
        <taxon>Pseudomonadati</taxon>
        <taxon>Bacteroidota</taxon>
        <taxon>Cytophagia</taxon>
        <taxon>Cytophagales</taxon>
        <taxon>Spirosomataceae</taxon>
        <taxon>Dyadobacter</taxon>
    </lineage>
</organism>
<dbReference type="Gene3D" id="1.10.390.10">
    <property type="entry name" value="Neutral Protease Domain 2"/>
    <property type="match status" value="1"/>
</dbReference>
<feature type="transmembrane region" description="Helical" evidence="1">
    <location>
        <begin position="444"/>
        <end position="468"/>
    </location>
</feature>
<feature type="transmembrane region" description="Helical" evidence="1">
    <location>
        <begin position="99"/>
        <end position="127"/>
    </location>
</feature>
<dbReference type="AlphaFoldDB" id="A0A4U6D4X6"/>
<dbReference type="Pfam" id="PF01433">
    <property type="entry name" value="Peptidase_M1"/>
    <property type="match status" value="1"/>
</dbReference>
<dbReference type="InterPro" id="IPR027268">
    <property type="entry name" value="Peptidase_M4/M1_CTD_sf"/>
</dbReference>
<sequence>MFRQIFSFEIKYRYNRPATWIYFFIYFLVGFLSVAGGWSAASEKVMYNAPWTIAEGNLFFSFTMMMVCSAVMGVPLYRDIEYQTRNYFYAIPITKGGYFWGRFFGSFVFVLLIGTGFSFGTLAGSFIGPAFGWIPSERVGSYGLWNYFYPYFAFAIGNLLLSSTIFFALVSFTRNIKVIYSASILLLIAYLLGNFLVRDIENRDLVKLLDPFAINTFNLETRFSTPYEKNNLLVPLTSVYLLNRLIWLGLSIALILFTYYQFSFQKFLQPEISREKKSGKEKDEKAPALLKHVMQQFGGGYKKTILWNLTRIEFLNIVRDNYFRAILLGGLIFLVLDIWIGNTLYSVGDRPLTIFVMDFKGFDYTVFIFIILLFYTGEAVHREKTTRYNILNDALPVSNTILYLSKLFGLFGIAVIMATIPLFVGTIIQTLKGFTDYNLPVYFIDLYLLTLPGFIQMILLSFAVHVIVNNKFAGHGVAMLIWVAMFLLRNFGEFDYNLFFYFFTPEYKWSDMNGLGHFGKPLFWFNFYWLLFGSLLATIAYLFFQRGVVGGFKERIRVAKERFSGVPKFLVPVFFIGWLASGAYIYYNVSYLNDYYSVSEQRTNQALYEKKMKKYEGLPHPKVTSLILKADIFPEERRINMYAKMLIKNKTNKPIQTIHMLDNENLEYKLIYNGKSLKFTEPLHQPYSKFTFFKKGDKVAGYRIYKLEKIMQPGDSAVMEIYSVKENKGFLNNGFSREVLYNGTFYSGGFPHMGYQESLELESDEYRKKLGLKEKKDDLPPQNDPIGRSTMLFNDNADLMHFEATVSTSADQIAIAPGYLQKSWVEKGRKYFYYIQDTPIQLFESVLSARYEVLREPLKLDNGKKVNIEIFYDKHHPYNLDRFKAAYVDGLKYFSDVYGPFQFRQMRLMEFPRYAGFAQSFANTVPYSEAFGWVADFKSPDDFDYTYFVTAHELAHQWWGHQVSPNKTRGSNLISEALAEYTALILTERKYGKDNMKRFLKDELDRYLRGRANEAKKENTFINCNRPYEWYNKGSLVIYGLRDLIGDTAVNHALREFRDEFALRENPPFPGSNDLFFYLNKHTPDSLKYYLNDTWKKITLYENKSEKVTSKPLGKDFYDVKFSFTTKKLYADSSGKETVAPMNDYVDIGIFAAESKNKLGQKQINPLFLKKYKLKPGTQTVTIRVKGKPVKAGIDPYNKLIDRIPDDNLSEID</sequence>
<dbReference type="GO" id="GO:0008270">
    <property type="term" value="F:zinc ion binding"/>
    <property type="evidence" value="ECO:0007669"/>
    <property type="project" value="InterPro"/>
</dbReference>
<keyword evidence="4" id="KW-1185">Reference proteome</keyword>
<dbReference type="InterPro" id="IPR014782">
    <property type="entry name" value="Peptidase_M1_dom"/>
</dbReference>
<dbReference type="SUPFAM" id="SSF55486">
    <property type="entry name" value="Metalloproteases ('zincins'), catalytic domain"/>
    <property type="match status" value="1"/>
</dbReference>
<proteinExistence type="predicted"/>
<feature type="transmembrane region" description="Helical" evidence="1">
    <location>
        <begin position="523"/>
        <end position="544"/>
    </location>
</feature>
<keyword evidence="1" id="KW-1133">Transmembrane helix</keyword>
<feature type="transmembrane region" description="Helical" evidence="1">
    <location>
        <begin position="401"/>
        <end position="424"/>
    </location>
</feature>
<evidence type="ECO:0000313" key="4">
    <source>
        <dbReference type="Proteomes" id="UP000304900"/>
    </source>
</evidence>
<feature type="transmembrane region" description="Helical" evidence="1">
    <location>
        <begin position="20"/>
        <end position="38"/>
    </location>
</feature>
<gene>
    <name evidence="3" type="ORF">FDK13_10155</name>
</gene>
<evidence type="ECO:0000256" key="1">
    <source>
        <dbReference type="SAM" id="Phobius"/>
    </source>
</evidence>
<keyword evidence="1" id="KW-0812">Transmembrane</keyword>
<dbReference type="OrthoDB" id="100605at2"/>
<feature type="domain" description="Peptidase M1 membrane alanine aminopeptidase" evidence="2">
    <location>
        <begin position="900"/>
        <end position="1063"/>
    </location>
</feature>
<dbReference type="GO" id="GO:0008237">
    <property type="term" value="F:metallopeptidase activity"/>
    <property type="evidence" value="ECO:0007669"/>
    <property type="project" value="InterPro"/>
</dbReference>
<keyword evidence="1" id="KW-0472">Membrane</keyword>
<feature type="transmembrane region" description="Helical" evidence="1">
    <location>
        <begin position="565"/>
        <end position="587"/>
    </location>
</feature>
<feature type="transmembrane region" description="Helical" evidence="1">
    <location>
        <begin position="58"/>
        <end position="78"/>
    </location>
</feature>
<feature type="transmembrane region" description="Helical" evidence="1">
    <location>
        <begin position="480"/>
        <end position="503"/>
    </location>
</feature>
<evidence type="ECO:0000313" key="3">
    <source>
        <dbReference type="EMBL" id="TKT92332.1"/>
    </source>
</evidence>
<feature type="transmembrane region" description="Helical" evidence="1">
    <location>
        <begin position="241"/>
        <end position="260"/>
    </location>
</feature>
<dbReference type="EMBL" id="SZVO01000004">
    <property type="protein sequence ID" value="TKT92332.1"/>
    <property type="molecule type" value="Genomic_DNA"/>
</dbReference>
<feature type="transmembrane region" description="Helical" evidence="1">
    <location>
        <begin position="178"/>
        <end position="197"/>
    </location>
</feature>
<dbReference type="Proteomes" id="UP000304900">
    <property type="component" value="Unassembled WGS sequence"/>
</dbReference>
<accession>A0A4U6D4X6</accession>
<name>A0A4U6D4X6_9BACT</name>
<feature type="transmembrane region" description="Helical" evidence="1">
    <location>
        <begin position="361"/>
        <end position="380"/>
    </location>
</feature>
<feature type="transmembrane region" description="Helical" evidence="1">
    <location>
        <begin position="321"/>
        <end position="341"/>
    </location>
</feature>
<reference evidence="3 4" key="1">
    <citation type="submission" date="2019-05" db="EMBL/GenBank/DDBJ databases">
        <title>Dyadobacter AR-3-8 sp. nov., isolated from arctic soil.</title>
        <authorList>
            <person name="Chaudhary D.K."/>
        </authorList>
    </citation>
    <scope>NUCLEOTIDE SEQUENCE [LARGE SCALE GENOMIC DNA]</scope>
    <source>
        <strain evidence="3 4">AR-3-8</strain>
    </source>
</reference>
<protein>
    <recommendedName>
        <fullName evidence="2">Peptidase M1 membrane alanine aminopeptidase domain-containing protein</fullName>
    </recommendedName>
</protein>
<dbReference type="RefSeq" id="WP_137339877.1">
    <property type="nucleotide sequence ID" value="NZ_SZVO01000004.1"/>
</dbReference>